<keyword evidence="3" id="KW-1185">Reference proteome</keyword>
<dbReference type="Proteomes" id="UP000548787">
    <property type="component" value="Unassembled WGS sequence"/>
</dbReference>
<gene>
    <name evidence="2" type="ORF">HPK16_10510</name>
</gene>
<name>A0A7W1T780_9LIST</name>
<protein>
    <recommendedName>
        <fullName evidence="4">Lipoprotein</fullName>
    </recommendedName>
</protein>
<evidence type="ECO:0000313" key="3">
    <source>
        <dbReference type="Proteomes" id="UP000548787"/>
    </source>
</evidence>
<organism evidence="2 3">
    <name type="scientific">Listeria rustica</name>
    <dbReference type="NCBI Taxonomy" id="2713503"/>
    <lineage>
        <taxon>Bacteria</taxon>
        <taxon>Bacillati</taxon>
        <taxon>Bacillota</taxon>
        <taxon>Bacilli</taxon>
        <taxon>Bacillales</taxon>
        <taxon>Listeriaceae</taxon>
        <taxon>Listeria</taxon>
    </lineage>
</organism>
<sequence length="169" mass="19076">MKKIAIIILALLLLSGCGTVTSMEDQIEQTTPKITLKSSPSTKIKPSRTDFSWNGAVTDAYFPAPQDFLNSKTLVQTDNTDKVQIKIQQKVKTGIIKVSDLNSITLEMVPKSGDNFLPIDVKELDRGTWQYDVPFKPGEYMYMLKEMYSGDGYEEGYYVTYFFGLEVTE</sequence>
<dbReference type="EMBL" id="JABJVM010000010">
    <property type="protein sequence ID" value="MBA3926773.1"/>
    <property type="molecule type" value="Genomic_DNA"/>
</dbReference>
<comment type="caution">
    <text evidence="2">The sequence shown here is derived from an EMBL/GenBank/DDBJ whole genome shotgun (WGS) entry which is preliminary data.</text>
</comment>
<dbReference type="RefSeq" id="WP_181676919.1">
    <property type="nucleotide sequence ID" value="NZ_JABJVM010000010.1"/>
</dbReference>
<feature type="signal peptide" evidence="1">
    <location>
        <begin position="1"/>
        <end position="22"/>
    </location>
</feature>
<dbReference type="AlphaFoldDB" id="A0A7W1T780"/>
<dbReference type="PROSITE" id="PS51257">
    <property type="entry name" value="PROKAR_LIPOPROTEIN"/>
    <property type="match status" value="1"/>
</dbReference>
<evidence type="ECO:0008006" key="4">
    <source>
        <dbReference type="Google" id="ProtNLM"/>
    </source>
</evidence>
<reference evidence="2 3" key="1">
    <citation type="submission" date="2020-08" db="EMBL/GenBank/DDBJ databases">
        <title>Listeria ohnekaius sp. nov. and Listeria portnoyii sp. nov. isolated from non-agricultural and natural environments.</title>
        <authorList>
            <person name="Weller D."/>
            <person name="Belias A.M."/>
            <person name="Liao J."/>
            <person name="Guo S."/>
            <person name="Orsi R.H."/>
            <person name="Wiedmann M."/>
        </authorList>
    </citation>
    <scope>NUCLEOTIDE SEQUENCE [LARGE SCALE GENOMIC DNA]</scope>
    <source>
        <strain evidence="2 3">FSL W9-0585</strain>
    </source>
</reference>
<evidence type="ECO:0000256" key="1">
    <source>
        <dbReference type="SAM" id="SignalP"/>
    </source>
</evidence>
<accession>A0A7W1T780</accession>
<evidence type="ECO:0000313" key="2">
    <source>
        <dbReference type="EMBL" id="MBA3926773.1"/>
    </source>
</evidence>
<feature type="chain" id="PRO_5031511644" description="Lipoprotein" evidence="1">
    <location>
        <begin position="23"/>
        <end position="169"/>
    </location>
</feature>
<proteinExistence type="predicted"/>
<keyword evidence="1" id="KW-0732">Signal</keyword>